<dbReference type="InterPro" id="IPR037401">
    <property type="entry name" value="SnoaL-like"/>
</dbReference>
<reference evidence="2 3" key="1">
    <citation type="submission" date="2019-11" db="EMBL/GenBank/DDBJ databases">
        <title>Identification of a novel strain.</title>
        <authorList>
            <person name="Xu Q."/>
            <person name="Wang G."/>
        </authorList>
    </citation>
    <scope>NUCLEOTIDE SEQUENCE [LARGE SCALE GENOMIC DNA]</scope>
    <source>
        <strain evidence="3">xq</strain>
    </source>
</reference>
<dbReference type="SUPFAM" id="SSF54427">
    <property type="entry name" value="NTF2-like"/>
    <property type="match status" value="1"/>
</dbReference>
<accession>A0A6I3KLH4</accession>
<dbReference type="Proteomes" id="UP000440694">
    <property type="component" value="Unassembled WGS sequence"/>
</dbReference>
<proteinExistence type="predicted"/>
<dbReference type="Pfam" id="PF12680">
    <property type="entry name" value="SnoaL_2"/>
    <property type="match status" value="1"/>
</dbReference>
<organism evidence="2 3">
    <name type="scientific">Hyphomicrobium album</name>
    <dbReference type="NCBI Taxonomy" id="2665159"/>
    <lineage>
        <taxon>Bacteria</taxon>
        <taxon>Pseudomonadati</taxon>
        <taxon>Pseudomonadota</taxon>
        <taxon>Alphaproteobacteria</taxon>
        <taxon>Hyphomicrobiales</taxon>
        <taxon>Hyphomicrobiaceae</taxon>
        <taxon>Hyphomicrobium</taxon>
    </lineage>
</organism>
<comment type="caution">
    <text evidence="2">The sequence shown here is derived from an EMBL/GenBank/DDBJ whole genome shotgun (WGS) entry which is preliminary data.</text>
</comment>
<evidence type="ECO:0000313" key="2">
    <source>
        <dbReference type="EMBL" id="MTD96004.1"/>
    </source>
</evidence>
<evidence type="ECO:0000313" key="3">
    <source>
        <dbReference type="Proteomes" id="UP000440694"/>
    </source>
</evidence>
<feature type="domain" description="SnoaL-like" evidence="1">
    <location>
        <begin position="119"/>
        <end position="227"/>
    </location>
</feature>
<dbReference type="InterPro" id="IPR032710">
    <property type="entry name" value="NTF2-like_dom_sf"/>
</dbReference>
<dbReference type="EMBL" id="WMBQ01000002">
    <property type="protein sequence ID" value="MTD96004.1"/>
    <property type="molecule type" value="Genomic_DNA"/>
</dbReference>
<keyword evidence="3" id="KW-1185">Reference proteome</keyword>
<dbReference type="Gene3D" id="3.10.450.50">
    <property type="match status" value="1"/>
</dbReference>
<protein>
    <recommendedName>
        <fullName evidence="1">SnoaL-like domain-containing protein</fullName>
    </recommendedName>
</protein>
<dbReference type="AlphaFoldDB" id="A0A6I3KLH4"/>
<gene>
    <name evidence="2" type="ORF">GIW81_16820</name>
</gene>
<name>A0A6I3KLH4_9HYPH</name>
<evidence type="ECO:0000259" key="1">
    <source>
        <dbReference type="Pfam" id="PF12680"/>
    </source>
</evidence>
<sequence>MTLPDVVFCCMTSPAPGARGPRPVPELMPGAAHGHVLLFGEPRDLCLCFRQRRQSGSPESIVEGLTVRRRTVASRFCLALRASRTCVNSGGYAKSCRELVMIADVPVTRLDRATPTQVVERFSEVWAGGDFDRAMEFIAENCVYALYISEELLPVGGETRGKPGIEAGLRQVRRDFDYLVYRPLEMREKADEVRYQVEFMYRHVRSGEILSGRFRMIMRIEGGKIVRADEYHDRAKVEAFLRLFSC</sequence>